<reference evidence="3" key="1">
    <citation type="journal article" date="2020" name="Stud. Mycol.">
        <title>101 Dothideomycetes genomes: a test case for predicting lifestyles and emergence of pathogens.</title>
        <authorList>
            <person name="Haridas S."/>
            <person name="Albert R."/>
            <person name="Binder M."/>
            <person name="Bloem J."/>
            <person name="Labutti K."/>
            <person name="Salamov A."/>
            <person name="Andreopoulos B."/>
            <person name="Baker S."/>
            <person name="Barry K."/>
            <person name="Bills G."/>
            <person name="Bluhm B."/>
            <person name="Cannon C."/>
            <person name="Castanera R."/>
            <person name="Culley D."/>
            <person name="Daum C."/>
            <person name="Ezra D."/>
            <person name="Gonzalez J."/>
            <person name="Henrissat B."/>
            <person name="Kuo A."/>
            <person name="Liang C."/>
            <person name="Lipzen A."/>
            <person name="Lutzoni F."/>
            <person name="Magnuson J."/>
            <person name="Mondo S."/>
            <person name="Nolan M."/>
            <person name="Ohm R."/>
            <person name="Pangilinan J."/>
            <person name="Park H.-J."/>
            <person name="Ramirez L."/>
            <person name="Alfaro M."/>
            <person name="Sun H."/>
            <person name="Tritt A."/>
            <person name="Yoshinaga Y."/>
            <person name="Zwiers L.-H."/>
            <person name="Turgeon B."/>
            <person name="Goodwin S."/>
            <person name="Spatafora J."/>
            <person name="Crous P."/>
            <person name="Grigoriev I."/>
        </authorList>
    </citation>
    <scope>NUCLEOTIDE SEQUENCE</scope>
    <source>
        <strain evidence="3">CBS 480.64</strain>
    </source>
</reference>
<proteinExistence type="predicted"/>
<dbReference type="OrthoDB" id="2152029at2759"/>
<dbReference type="InterPro" id="IPR013094">
    <property type="entry name" value="AB_hydrolase_3"/>
</dbReference>
<name>A0A6A7BTG6_9PEZI</name>
<dbReference type="InterPro" id="IPR050300">
    <property type="entry name" value="GDXG_lipolytic_enzyme"/>
</dbReference>
<dbReference type="PANTHER" id="PTHR48081:SF31">
    <property type="entry name" value="STERYL ACETYL HYDROLASE MUG81-RELATED"/>
    <property type="match status" value="1"/>
</dbReference>
<keyword evidence="4" id="KW-1185">Reference proteome</keyword>
<protein>
    <submittedName>
        <fullName evidence="3">Alpha/beta-hydrolase</fullName>
    </submittedName>
</protein>
<evidence type="ECO:0000313" key="3">
    <source>
        <dbReference type="EMBL" id="KAF2858433.1"/>
    </source>
</evidence>
<dbReference type="InterPro" id="IPR029058">
    <property type="entry name" value="AB_hydrolase_fold"/>
</dbReference>
<dbReference type="GO" id="GO:0016787">
    <property type="term" value="F:hydrolase activity"/>
    <property type="evidence" value="ECO:0007669"/>
    <property type="project" value="UniProtKB-KW"/>
</dbReference>
<dbReference type="AlphaFoldDB" id="A0A6A7BTG6"/>
<evidence type="ECO:0000259" key="2">
    <source>
        <dbReference type="Pfam" id="PF07859"/>
    </source>
</evidence>
<dbReference type="SUPFAM" id="SSF53474">
    <property type="entry name" value="alpha/beta-Hydrolases"/>
    <property type="match status" value="1"/>
</dbReference>
<gene>
    <name evidence="3" type="ORF">K470DRAFT_133422</name>
</gene>
<dbReference type="Pfam" id="PF07859">
    <property type="entry name" value="Abhydrolase_3"/>
    <property type="match status" value="1"/>
</dbReference>
<dbReference type="EMBL" id="MU006010">
    <property type="protein sequence ID" value="KAF2858433.1"/>
    <property type="molecule type" value="Genomic_DNA"/>
</dbReference>
<dbReference type="PANTHER" id="PTHR48081">
    <property type="entry name" value="AB HYDROLASE SUPERFAMILY PROTEIN C4A8.06C"/>
    <property type="match status" value="1"/>
</dbReference>
<keyword evidence="1 3" id="KW-0378">Hydrolase</keyword>
<sequence length="344" mass="37345">MSDLLVTLSLIPAIAKVLVAVLLRLLSAPFRSGSRAPDIYRDVGYTAIRTLLNSVTAAQERLSFVNPPTEKIYLEFCEKQGFQPDTEVISSTGTKLHWLGPKSAAKTILYFHGGGYARGCSMAHWTWLFELQNLLRRSGHDVSVAVLGYTRSTLAPYPTQLREAAESLNHVLGFKSPRDLVIGGDSAGGNLTMAIISHMLHPHPDTSIPHVFATTDASVVRNKGSDLIGTGVAHRWSAMFLGPHASDPYCEALKAPPEWFANLPVLTDRVLLWGGGGELLIDSICDLAKVLKGVIGDKLEFVEEPMAAHEAFIMDKALGYGTRGEKAEGTAVIEQWVGRQLSVS</sequence>
<evidence type="ECO:0000256" key="1">
    <source>
        <dbReference type="ARBA" id="ARBA00022801"/>
    </source>
</evidence>
<evidence type="ECO:0000313" key="4">
    <source>
        <dbReference type="Proteomes" id="UP000799421"/>
    </source>
</evidence>
<feature type="domain" description="Alpha/beta hydrolase fold-3" evidence="2">
    <location>
        <begin position="108"/>
        <end position="311"/>
    </location>
</feature>
<dbReference type="Gene3D" id="3.40.50.1820">
    <property type="entry name" value="alpha/beta hydrolase"/>
    <property type="match status" value="1"/>
</dbReference>
<organism evidence="3 4">
    <name type="scientific">Piedraia hortae CBS 480.64</name>
    <dbReference type="NCBI Taxonomy" id="1314780"/>
    <lineage>
        <taxon>Eukaryota</taxon>
        <taxon>Fungi</taxon>
        <taxon>Dikarya</taxon>
        <taxon>Ascomycota</taxon>
        <taxon>Pezizomycotina</taxon>
        <taxon>Dothideomycetes</taxon>
        <taxon>Dothideomycetidae</taxon>
        <taxon>Capnodiales</taxon>
        <taxon>Piedraiaceae</taxon>
        <taxon>Piedraia</taxon>
    </lineage>
</organism>
<accession>A0A6A7BTG6</accession>
<dbReference type="Proteomes" id="UP000799421">
    <property type="component" value="Unassembled WGS sequence"/>
</dbReference>